<proteinExistence type="predicted"/>
<keyword evidence="2" id="KW-1185">Reference proteome</keyword>
<dbReference type="STRING" id="1285928.SAMN04487894_11494"/>
<evidence type="ECO:0000313" key="1">
    <source>
        <dbReference type="EMBL" id="SDD84000.1"/>
    </source>
</evidence>
<dbReference type="CDD" id="cd15482">
    <property type="entry name" value="Sialidase_non-viral"/>
    <property type="match status" value="1"/>
</dbReference>
<protein>
    <submittedName>
        <fullName evidence="1">BNR repeat-like domain-containing protein</fullName>
    </submittedName>
</protein>
<dbReference type="EMBL" id="FMZO01000014">
    <property type="protein sequence ID" value="SDD84000.1"/>
    <property type="molecule type" value="Genomic_DNA"/>
</dbReference>
<dbReference type="AlphaFoldDB" id="A0A1G6Y114"/>
<name>A0A1G6Y114_NIADE</name>
<organism evidence="1 2">
    <name type="scientific">Niabella drilacis (strain DSM 25811 / CCM 8410 / CCUG 62505 / LMG 26954 / E90)</name>
    <dbReference type="NCBI Taxonomy" id="1285928"/>
    <lineage>
        <taxon>Bacteria</taxon>
        <taxon>Pseudomonadati</taxon>
        <taxon>Bacteroidota</taxon>
        <taxon>Chitinophagia</taxon>
        <taxon>Chitinophagales</taxon>
        <taxon>Chitinophagaceae</taxon>
        <taxon>Niabella</taxon>
    </lineage>
</organism>
<reference evidence="2" key="1">
    <citation type="submission" date="2016-10" db="EMBL/GenBank/DDBJ databases">
        <authorList>
            <person name="Varghese N."/>
            <person name="Submissions S."/>
        </authorList>
    </citation>
    <scope>NUCLEOTIDE SEQUENCE [LARGE SCALE GENOMIC DNA]</scope>
    <source>
        <strain evidence="2">DSM 25811 / CCM 8410 / LMG 26954 / E90</strain>
    </source>
</reference>
<accession>A0A1G6Y114</accession>
<dbReference type="SUPFAM" id="SSF50939">
    <property type="entry name" value="Sialidases"/>
    <property type="match status" value="1"/>
</dbReference>
<gene>
    <name evidence="1" type="ORF">SAMN04487894_11494</name>
</gene>
<dbReference type="InterPro" id="IPR036278">
    <property type="entry name" value="Sialidase_sf"/>
</dbReference>
<dbReference type="Gene3D" id="2.120.10.10">
    <property type="match status" value="1"/>
</dbReference>
<dbReference type="Proteomes" id="UP000198757">
    <property type="component" value="Unassembled WGS sequence"/>
</dbReference>
<evidence type="ECO:0000313" key="2">
    <source>
        <dbReference type="Proteomes" id="UP000198757"/>
    </source>
</evidence>
<sequence length="255" mass="27838">MNWPAQPALLSAHPFGGSQDPCLLQLRNGTILCASYGWAFPNADALAKIKTPYFKTGDAVFPGGYLLRSTDNGKTRSAPVYPPSVPDEIHYSLYGNKVPAYNRGALFEGRNGTIYRVVAATDDARTLKTSNYLLTSKDGGKSWAYQSVVAKDPRIVFNETSIYETPKGDLVAFMRTGNAGDTAYIARSKDGGSTFTWRPCSKAPADPAGCHLIRLHFQQRICRGRMHIGVIPRQPAVAEQRILLQQPFPAGLCAL</sequence>